<evidence type="ECO:0000313" key="7">
    <source>
        <dbReference type="EMBL" id="KAA0696744.1"/>
    </source>
</evidence>
<dbReference type="InterPro" id="IPR017039">
    <property type="entry name" value="Virul_fac_BrkB"/>
</dbReference>
<dbReference type="RefSeq" id="WP_149331679.1">
    <property type="nucleotide sequence ID" value="NZ_QOVF01000001.1"/>
</dbReference>
<protein>
    <submittedName>
        <fullName evidence="7">YihY/virulence factor BrkB family protein</fullName>
    </submittedName>
</protein>
<dbReference type="OrthoDB" id="9781030at2"/>
<accession>A0A7V7GWN0</accession>
<dbReference type="Pfam" id="PF03631">
    <property type="entry name" value="Virul_fac_BrkB"/>
    <property type="match status" value="1"/>
</dbReference>
<feature type="transmembrane region" description="Helical" evidence="6">
    <location>
        <begin position="240"/>
        <end position="259"/>
    </location>
</feature>
<sequence>MSYLDLRGVSKWALIKRSFREFDNNDMSTYAAALAFRALLSLFPFLLFLTATLSFFNLPEFFDWLRQQAAVAFPGMVMEMIDPVIDQLQKDNNSILSISIVMALWVSSTGMRSLMNAMNNAYDVQESRPAWKLFPLSIGFTLGMALLLMVAAGFMVIGPTAAEWLANQVGMKDLWVLSWSWLRWPIVVLILMFVVAMIYYLTPDVEQEFRFITPGSVIAVMVWIAASIGFGIFARNFGNFQLFYGGIGAVIILLLYFYISASVMLYGAQLNAVVEHASAEGKEQGEKIIDED</sequence>
<dbReference type="NCBIfam" id="TIGR00765">
    <property type="entry name" value="yihY_not_rbn"/>
    <property type="match status" value="1"/>
</dbReference>
<keyword evidence="5 6" id="KW-0472">Membrane</keyword>
<feature type="transmembrane region" description="Helical" evidence="6">
    <location>
        <begin position="34"/>
        <end position="56"/>
    </location>
</feature>
<name>A0A7V7GWN0_9GAMM</name>
<gene>
    <name evidence="7" type="ORF">DT594_05340</name>
</gene>
<organism evidence="7 8">
    <name type="scientific">Halopseudomonas laoshanensis</name>
    <dbReference type="NCBI Taxonomy" id="2268758"/>
    <lineage>
        <taxon>Bacteria</taxon>
        <taxon>Pseudomonadati</taxon>
        <taxon>Pseudomonadota</taxon>
        <taxon>Gammaproteobacteria</taxon>
        <taxon>Pseudomonadales</taxon>
        <taxon>Pseudomonadaceae</taxon>
        <taxon>Halopseudomonas</taxon>
    </lineage>
</organism>
<keyword evidence="4 6" id="KW-1133">Transmembrane helix</keyword>
<evidence type="ECO:0000256" key="2">
    <source>
        <dbReference type="ARBA" id="ARBA00022475"/>
    </source>
</evidence>
<feature type="transmembrane region" description="Helical" evidence="6">
    <location>
        <begin position="95"/>
        <end position="115"/>
    </location>
</feature>
<keyword evidence="8" id="KW-1185">Reference proteome</keyword>
<reference evidence="7 8" key="1">
    <citation type="submission" date="2018-07" db="EMBL/GenBank/DDBJ databases">
        <title>Pseudomonas laoshanensis sp. nov., isolated from soil.</title>
        <authorList>
            <person name="Sun J."/>
            <person name="Yu L."/>
            <person name="Wang M."/>
            <person name="Zhang C."/>
        </authorList>
    </citation>
    <scope>NUCLEOTIDE SEQUENCE [LARGE SCALE GENOMIC DNA]</scope>
    <source>
        <strain evidence="7 8">Y22</strain>
    </source>
</reference>
<dbReference type="GO" id="GO:0005886">
    <property type="term" value="C:plasma membrane"/>
    <property type="evidence" value="ECO:0007669"/>
    <property type="project" value="UniProtKB-SubCell"/>
</dbReference>
<evidence type="ECO:0000256" key="4">
    <source>
        <dbReference type="ARBA" id="ARBA00022989"/>
    </source>
</evidence>
<keyword evidence="2" id="KW-1003">Cell membrane</keyword>
<evidence type="ECO:0000313" key="8">
    <source>
        <dbReference type="Proteomes" id="UP000463138"/>
    </source>
</evidence>
<evidence type="ECO:0000256" key="1">
    <source>
        <dbReference type="ARBA" id="ARBA00004651"/>
    </source>
</evidence>
<feature type="transmembrane region" description="Helical" evidence="6">
    <location>
        <begin position="136"/>
        <end position="161"/>
    </location>
</feature>
<comment type="subcellular location">
    <subcellularLocation>
        <location evidence="1">Cell membrane</location>
        <topology evidence="1">Multi-pass membrane protein</topology>
    </subcellularLocation>
</comment>
<keyword evidence="3 6" id="KW-0812">Transmembrane</keyword>
<comment type="caution">
    <text evidence="7">The sequence shown here is derived from an EMBL/GenBank/DDBJ whole genome shotgun (WGS) entry which is preliminary data.</text>
</comment>
<dbReference type="AlphaFoldDB" id="A0A7V7GWN0"/>
<dbReference type="EMBL" id="QOVF01000001">
    <property type="protein sequence ID" value="KAA0696744.1"/>
    <property type="molecule type" value="Genomic_DNA"/>
</dbReference>
<feature type="transmembrane region" description="Helical" evidence="6">
    <location>
        <begin position="213"/>
        <end position="234"/>
    </location>
</feature>
<evidence type="ECO:0000256" key="5">
    <source>
        <dbReference type="ARBA" id="ARBA00023136"/>
    </source>
</evidence>
<dbReference type="PIRSF" id="PIRSF035875">
    <property type="entry name" value="RNase_BN"/>
    <property type="match status" value="1"/>
</dbReference>
<proteinExistence type="predicted"/>
<evidence type="ECO:0000256" key="6">
    <source>
        <dbReference type="SAM" id="Phobius"/>
    </source>
</evidence>
<dbReference type="Proteomes" id="UP000463138">
    <property type="component" value="Unassembled WGS sequence"/>
</dbReference>
<dbReference type="PANTHER" id="PTHR30213">
    <property type="entry name" value="INNER MEMBRANE PROTEIN YHJD"/>
    <property type="match status" value="1"/>
</dbReference>
<feature type="transmembrane region" description="Helical" evidence="6">
    <location>
        <begin position="181"/>
        <end position="201"/>
    </location>
</feature>
<dbReference type="PANTHER" id="PTHR30213:SF0">
    <property type="entry name" value="UPF0761 MEMBRANE PROTEIN YIHY"/>
    <property type="match status" value="1"/>
</dbReference>
<evidence type="ECO:0000256" key="3">
    <source>
        <dbReference type="ARBA" id="ARBA00022692"/>
    </source>
</evidence>